<keyword evidence="10" id="KW-1185">Reference proteome</keyword>
<dbReference type="Gene3D" id="3.40.50.150">
    <property type="entry name" value="Vaccinia Virus protein VP39"/>
    <property type="match status" value="2"/>
</dbReference>
<keyword evidence="4 6" id="KW-0808">Transferase</keyword>
<evidence type="ECO:0000256" key="6">
    <source>
        <dbReference type="HAMAP-Rule" id="MF_01862"/>
    </source>
</evidence>
<dbReference type="InterPro" id="IPR046977">
    <property type="entry name" value="RsmC/RlmG"/>
</dbReference>
<evidence type="ECO:0000256" key="2">
    <source>
        <dbReference type="ARBA" id="ARBA00022552"/>
    </source>
</evidence>
<protein>
    <recommendedName>
        <fullName evidence="6">Ribosomal RNA small subunit methyltransferase C</fullName>
        <ecNumber evidence="6">2.1.1.172</ecNumber>
    </recommendedName>
    <alternativeName>
        <fullName evidence="6">16S rRNA m2G1207 methyltransferase</fullName>
    </alternativeName>
    <alternativeName>
        <fullName evidence="6">rRNA (guanine-N(2)-)-methyltransferase RsmC</fullName>
    </alternativeName>
</protein>
<dbReference type="InterPro" id="IPR007848">
    <property type="entry name" value="Small_mtfrase_dom"/>
</dbReference>
<feature type="domain" description="Methyltransferase small" evidence="7">
    <location>
        <begin position="180"/>
        <end position="344"/>
    </location>
</feature>
<comment type="function">
    <text evidence="6">Specifically methylates the guanine in position 1207 of 16S rRNA in the 30S particle.</text>
</comment>
<comment type="caution">
    <text evidence="9">The sequence shown here is derived from an EMBL/GenBank/DDBJ whole genome shotgun (WGS) entry which is preliminary data.</text>
</comment>
<dbReference type="InterPro" id="IPR002052">
    <property type="entry name" value="DNA_methylase_N6_adenine_CS"/>
</dbReference>
<dbReference type="Pfam" id="PF05175">
    <property type="entry name" value="MTS"/>
    <property type="match status" value="1"/>
</dbReference>
<dbReference type="PANTHER" id="PTHR47816">
    <property type="entry name" value="RIBOSOMAL RNA SMALL SUBUNIT METHYLTRANSFERASE C"/>
    <property type="match status" value="1"/>
</dbReference>
<dbReference type="GO" id="GO:0052914">
    <property type="term" value="F:16S rRNA (guanine(1207)-N(2))-methyltransferase activity"/>
    <property type="evidence" value="ECO:0007669"/>
    <property type="project" value="UniProtKB-EC"/>
</dbReference>
<keyword evidence="2 6" id="KW-0698">rRNA processing</keyword>
<evidence type="ECO:0000313" key="9">
    <source>
        <dbReference type="EMBL" id="MBB6055220.1"/>
    </source>
</evidence>
<gene>
    <name evidence="6" type="primary">rsmC</name>
    <name evidence="9" type="ORF">HNR75_001102</name>
</gene>
<evidence type="ECO:0000259" key="8">
    <source>
        <dbReference type="Pfam" id="PF08468"/>
    </source>
</evidence>
<comment type="similarity">
    <text evidence="6">Belongs to the methyltransferase superfamily. RsmC family.</text>
</comment>
<sequence>MQYAEPNNLSSFLIRHQSLFQDKNILICGQLQSVSLTPLLSGTNTSCLVSDYSVFNKLQATAPSLGSRLCYGFTPAETADKYDAVLLFMPKAKQEAALWLSSVLPSLKGNGEIFVIGENRGGISAAPKLLQPYTENVQKIDSARHCSLFYAQLTASPAPCLPDSLFTQYLLPSMPDQPALKVSALPGVFSAGELDEGTQLLLDSLPALSGDILDVGCGAGVIGATICLRAPDTRVVMTDVNALALASAAKTLEENNLSAQVIASDMFSDVDAKFDFIISNPPFHAGLKTNYEATERFLHQAPSRLKHGGQLYLVANKFLRYEPILAEVFHSVSVIKENSRFKIIRAF</sequence>
<comment type="subcellular location">
    <subcellularLocation>
        <location evidence="6">Cytoplasm</location>
    </subcellularLocation>
</comment>
<dbReference type="GO" id="GO:0003676">
    <property type="term" value="F:nucleic acid binding"/>
    <property type="evidence" value="ECO:0007669"/>
    <property type="project" value="InterPro"/>
</dbReference>
<keyword evidence="5 6" id="KW-0949">S-adenosyl-L-methionine</keyword>
<comment type="subunit">
    <text evidence="6">Monomer.</text>
</comment>
<name>A0A841GK96_9GAMM</name>
<dbReference type="PANTHER" id="PTHR47816:SF4">
    <property type="entry name" value="RIBOSOMAL RNA SMALL SUBUNIT METHYLTRANSFERASE C"/>
    <property type="match status" value="1"/>
</dbReference>
<dbReference type="HAMAP" id="MF_01862">
    <property type="entry name" value="16SrRNA_methyltr_C"/>
    <property type="match status" value="1"/>
</dbReference>
<keyword evidence="3 6" id="KW-0489">Methyltransferase</keyword>
<evidence type="ECO:0000256" key="5">
    <source>
        <dbReference type="ARBA" id="ARBA00022691"/>
    </source>
</evidence>
<organism evidence="9 10">
    <name type="scientific">Tolumonas osonensis</name>
    <dbReference type="NCBI Taxonomy" id="675874"/>
    <lineage>
        <taxon>Bacteria</taxon>
        <taxon>Pseudomonadati</taxon>
        <taxon>Pseudomonadota</taxon>
        <taxon>Gammaproteobacteria</taxon>
        <taxon>Aeromonadales</taxon>
        <taxon>Aeromonadaceae</taxon>
        <taxon>Tolumonas</taxon>
    </lineage>
</organism>
<evidence type="ECO:0000256" key="1">
    <source>
        <dbReference type="ARBA" id="ARBA00022490"/>
    </source>
</evidence>
<dbReference type="EMBL" id="JACHGR010000003">
    <property type="protein sequence ID" value="MBB6055220.1"/>
    <property type="molecule type" value="Genomic_DNA"/>
</dbReference>
<keyword evidence="1 6" id="KW-0963">Cytoplasm</keyword>
<dbReference type="Proteomes" id="UP000585721">
    <property type="component" value="Unassembled WGS sequence"/>
</dbReference>
<dbReference type="NCBIfam" id="NF007023">
    <property type="entry name" value="PRK09489.1"/>
    <property type="match status" value="1"/>
</dbReference>
<reference evidence="9 10" key="1">
    <citation type="submission" date="2020-08" db="EMBL/GenBank/DDBJ databases">
        <title>Genomic Encyclopedia of Type Strains, Phase IV (KMG-IV): sequencing the most valuable type-strain genomes for metagenomic binning, comparative biology and taxonomic classification.</title>
        <authorList>
            <person name="Goeker M."/>
        </authorList>
    </citation>
    <scope>NUCLEOTIDE SEQUENCE [LARGE SCALE GENOMIC DNA]</scope>
    <source>
        <strain evidence="9 10">DSM 22975</strain>
    </source>
</reference>
<dbReference type="InterPro" id="IPR023543">
    <property type="entry name" value="rRNA_ssu_MeTfrase_C"/>
</dbReference>
<dbReference type="RefSeq" id="WP_188025992.1">
    <property type="nucleotide sequence ID" value="NZ_JACHGR010000003.1"/>
</dbReference>
<dbReference type="AlphaFoldDB" id="A0A841GK96"/>
<dbReference type="SUPFAM" id="SSF53335">
    <property type="entry name" value="S-adenosyl-L-methionine-dependent methyltransferases"/>
    <property type="match status" value="1"/>
</dbReference>
<dbReference type="GO" id="GO:0005737">
    <property type="term" value="C:cytoplasm"/>
    <property type="evidence" value="ECO:0007669"/>
    <property type="project" value="UniProtKB-SubCell"/>
</dbReference>
<evidence type="ECO:0000256" key="3">
    <source>
        <dbReference type="ARBA" id="ARBA00022603"/>
    </source>
</evidence>
<dbReference type="InterPro" id="IPR029063">
    <property type="entry name" value="SAM-dependent_MTases_sf"/>
</dbReference>
<comment type="catalytic activity">
    <reaction evidence="6">
        <text>guanosine(1207) in 16S rRNA + S-adenosyl-L-methionine = N(2)-methylguanosine(1207) in 16S rRNA + S-adenosyl-L-homocysteine + H(+)</text>
        <dbReference type="Rhea" id="RHEA:42736"/>
        <dbReference type="Rhea" id="RHEA-COMP:10213"/>
        <dbReference type="Rhea" id="RHEA-COMP:10214"/>
        <dbReference type="ChEBI" id="CHEBI:15378"/>
        <dbReference type="ChEBI" id="CHEBI:57856"/>
        <dbReference type="ChEBI" id="CHEBI:59789"/>
        <dbReference type="ChEBI" id="CHEBI:74269"/>
        <dbReference type="ChEBI" id="CHEBI:74481"/>
        <dbReference type="EC" id="2.1.1.172"/>
    </reaction>
</comment>
<evidence type="ECO:0000313" key="10">
    <source>
        <dbReference type="Proteomes" id="UP000585721"/>
    </source>
</evidence>
<evidence type="ECO:0000259" key="7">
    <source>
        <dbReference type="Pfam" id="PF05175"/>
    </source>
</evidence>
<dbReference type="CDD" id="cd02440">
    <property type="entry name" value="AdoMet_MTases"/>
    <property type="match status" value="1"/>
</dbReference>
<dbReference type="InterPro" id="IPR013675">
    <property type="entry name" value="Mtase_sm_N"/>
</dbReference>
<dbReference type="EC" id="2.1.1.172" evidence="6"/>
<evidence type="ECO:0000256" key="4">
    <source>
        <dbReference type="ARBA" id="ARBA00022679"/>
    </source>
</evidence>
<proteinExistence type="inferred from homology"/>
<accession>A0A841GK96</accession>
<dbReference type="Pfam" id="PF08468">
    <property type="entry name" value="MTS_N"/>
    <property type="match status" value="1"/>
</dbReference>
<feature type="domain" description="Methyltransferase small N-terminal" evidence="8">
    <location>
        <begin position="10"/>
        <end position="169"/>
    </location>
</feature>
<dbReference type="PROSITE" id="PS00092">
    <property type="entry name" value="N6_MTASE"/>
    <property type="match status" value="1"/>
</dbReference>